<keyword evidence="1" id="KW-0472">Membrane</keyword>
<evidence type="ECO:0000256" key="1">
    <source>
        <dbReference type="SAM" id="Phobius"/>
    </source>
</evidence>
<protein>
    <submittedName>
        <fullName evidence="2">Uncharacterized protein</fullName>
    </submittedName>
</protein>
<sequence length="172" mass="20470">MDQEKNLYSFHVDFLLAVKTFFCNLIYMTKIKHFSLRKLFNAFSQYHSQILLSYQAKTHKYFRNNTHKKKFTTKNVNSVLIKQSITNLSLGRLFSSKKINNYLVLHTSITRHFVSAKFFIHKSATNTLCSKNYLYKMTILSSDRKQSKHHIKEAYFPLFFFKCICIHSFPTQ</sequence>
<evidence type="ECO:0000313" key="2">
    <source>
        <dbReference type="EMBL" id="ETO36026.1"/>
    </source>
</evidence>
<feature type="transmembrane region" description="Helical" evidence="1">
    <location>
        <begin position="6"/>
        <end position="27"/>
    </location>
</feature>
<evidence type="ECO:0000313" key="3">
    <source>
        <dbReference type="Proteomes" id="UP000023152"/>
    </source>
</evidence>
<comment type="caution">
    <text evidence="2">The sequence shown here is derived from an EMBL/GenBank/DDBJ whole genome shotgun (WGS) entry which is preliminary data.</text>
</comment>
<gene>
    <name evidence="2" type="ORF">RFI_01036</name>
</gene>
<dbReference type="EMBL" id="ASPP01001064">
    <property type="protein sequence ID" value="ETO36026.1"/>
    <property type="molecule type" value="Genomic_DNA"/>
</dbReference>
<keyword evidence="1" id="KW-0812">Transmembrane</keyword>
<reference evidence="2 3" key="1">
    <citation type="journal article" date="2013" name="Curr. Biol.">
        <title>The Genome of the Foraminiferan Reticulomyxa filosa.</title>
        <authorList>
            <person name="Glockner G."/>
            <person name="Hulsmann N."/>
            <person name="Schleicher M."/>
            <person name="Noegel A.A."/>
            <person name="Eichinger L."/>
            <person name="Gallinger C."/>
            <person name="Pawlowski J."/>
            <person name="Sierra R."/>
            <person name="Euteneuer U."/>
            <person name="Pillet L."/>
            <person name="Moustafa A."/>
            <person name="Platzer M."/>
            <person name="Groth M."/>
            <person name="Szafranski K."/>
            <person name="Schliwa M."/>
        </authorList>
    </citation>
    <scope>NUCLEOTIDE SEQUENCE [LARGE SCALE GENOMIC DNA]</scope>
</reference>
<keyword evidence="3" id="KW-1185">Reference proteome</keyword>
<proteinExistence type="predicted"/>
<dbReference type="Proteomes" id="UP000023152">
    <property type="component" value="Unassembled WGS sequence"/>
</dbReference>
<accession>X6PCT5</accession>
<dbReference type="AlphaFoldDB" id="X6PCT5"/>
<organism evidence="2 3">
    <name type="scientific">Reticulomyxa filosa</name>
    <dbReference type="NCBI Taxonomy" id="46433"/>
    <lineage>
        <taxon>Eukaryota</taxon>
        <taxon>Sar</taxon>
        <taxon>Rhizaria</taxon>
        <taxon>Retaria</taxon>
        <taxon>Foraminifera</taxon>
        <taxon>Monothalamids</taxon>
        <taxon>Reticulomyxidae</taxon>
        <taxon>Reticulomyxa</taxon>
    </lineage>
</organism>
<keyword evidence="1" id="KW-1133">Transmembrane helix</keyword>
<name>X6PCT5_RETFI</name>